<dbReference type="Proteomes" id="UP000800094">
    <property type="component" value="Unassembled WGS sequence"/>
</dbReference>
<sequence length="619" mass="69889">MAVRTSALFSLYPLNGNDRSPNAKLSPFWDLGSRISVRLRKKNGQTMNFAEAMDFLKRNGLAIQEDYRNLCKSDAQFRDRNVTLPSKPTAVNFHIKPHIENLPWQDILSGASFAGVDSKGAMNKEVPELRWQAGNAPRPNSKVSQGKRHQKRSTCQQVNSHAAVQHEILGNVKALGALGLAAPHQDRRRSSGWSVDQQNDLYTVSMSKEYFRNDIKNQACGIDEYTGDRTMNREACHEILREVCDTIDARLARSVSDMDNVNGWVAGATAPFVGHLANRFHSYSALVNVFRLEPNQDFYGREVFEGLKDSLVSKAYADENCFNKCTRNGPGGGHHSRGWGTAVHEFGDVVCRAGCYDVTEQRFDGLYGLDSSKHNLDAERAPWNLTETAIVRNSYDAYVHRRPEVYLPGSFNLDPFAHHLKDNSPVIPICMSDYHSVSPTSNYVKDQGSFACTCGNRYGNESELFWSASNWQGRQKKHEYAMLYNCLHGPLMAPAQQAPAAYLVNMCKVKHRAVAPPGGGSHQQEKNKGNYAHNLRACNLYIRFYEENQHRDDRWLDDNTCKLWAANADDFHRGTNYKRPDMSYVNHYVDDGGCSGYRRRWKECEKGKKIGRCGYPAGY</sequence>
<evidence type="ECO:0000256" key="1">
    <source>
        <dbReference type="SAM" id="MobiDB-lite"/>
    </source>
</evidence>
<dbReference type="OrthoDB" id="3800625at2759"/>
<proteinExistence type="predicted"/>
<dbReference type="GeneID" id="54586323"/>
<keyword evidence="3" id="KW-1185">Reference proteome</keyword>
<dbReference type="RefSeq" id="XP_033687365.1">
    <property type="nucleotide sequence ID" value="XM_033832993.1"/>
</dbReference>
<evidence type="ECO:0000313" key="2">
    <source>
        <dbReference type="EMBL" id="KAF2252361.1"/>
    </source>
</evidence>
<dbReference type="EMBL" id="ML987192">
    <property type="protein sequence ID" value="KAF2252361.1"/>
    <property type="molecule type" value="Genomic_DNA"/>
</dbReference>
<gene>
    <name evidence="2" type="ORF">BU26DRAFT_562107</name>
</gene>
<reference evidence="2" key="1">
    <citation type="journal article" date="2020" name="Stud. Mycol.">
        <title>101 Dothideomycetes genomes: a test case for predicting lifestyles and emergence of pathogens.</title>
        <authorList>
            <person name="Haridas S."/>
            <person name="Albert R."/>
            <person name="Binder M."/>
            <person name="Bloem J."/>
            <person name="Labutti K."/>
            <person name="Salamov A."/>
            <person name="Andreopoulos B."/>
            <person name="Baker S."/>
            <person name="Barry K."/>
            <person name="Bills G."/>
            <person name="Bluhm B."/>
            <person name="Cannon C."/>
            <person name="Castanera R."/>
            <person name="Culley D."/>
            <person name="Daum C."/>
            <person name="Ezra D."/>
            <person name="Gonzalez J."/>
            <person name="Henrissat B."/>
            <person name="Kuo A."/>
            <person name="Liang C."/>
            <person name="Lipzen A."/>
            <person name="Lutzoni F."/>
            <person name="Magnuson J."/>
            <person name="Mondo S."/>
            <person name="Nolan M."/>
            <person name="Ohm R."/>
            <person name="Pangilinan J."/>
            <person name="Park H.-J."/>
            <person name="Ramirez L."/>
            <person name="Alfaro M."/>
            <person name="Sun H."/>
            <person name="Tritt A."/>
            <person name="Yoshinaga Y."/>
            <person name="Zwiers L.-H."/>
            <person name="Turgeon B."/>
            <person name="Goodwin S."/>
            <person name="Spatafora J."/>
            <person name="Crous P."/>
            <person name="Grigoriev I."/>
        </authorList>
    </citation>
    <scope>NUCLEOTIDE SEQUENCE</scope>
    <source>
        <strain evidence="2">CBS 122368</strain>
    </source>
</reference>
<name>A0A6A6IPG0_9PLEO</name>
<feature type="region of interest" description="Disordered" evidence="1">
    <location>
        <begin position="129"/>
        <end position="156"/>
    </location>
</feature>
<organism evidence="2 3">
    <name type="scientific">Trematosphaeria pertusa</name>
    <dbReference type="NCBI Taxonomy" id="390896"/>
    <lineage>
        <taxon>Eukaryota</taxon>
        <taxon>Fungi</taxon>
        <taxon>Dikarya</taxon>
        <taxon>Ascomycota</taxon>
        <taxon>Pezizomycotina</taxon>
        <taxon>Dothideomycetes</taxon>
        <taxon>Pleosporomycetidae</taxon>
        <taxon>Pleosporales</taxon>
        <taxon>Massarineae</taxon>
        <taxon>Trematosphaeriaceae</taxon>
        <taxon>Trematosphaeria</taxon>
    </lineage>
</organism>
<protein>
    <submittedName>
        <fullName evidence="2">Uncharacterized protein</fullName>
    </submittedName>
</protein>
<evidence type="ECO:0000313" key="3">
    <source>
        <dbReference type="Proteomes" id="UP000800094"/>
    </source>
</evidence>
<accession>A0A6A6IPG0</accession>
<dbReference type="AlphaFoldDB" id="A0A6A6IPG0"/>